<accession>A0ABZ0ZRM9</accession>
<gene>
    <name evidence="2" type="ORF">SHK19_21540</name>
</gene>
<name>A0ABZ0ZRM9_9ACTN</name>
<sequence length="130" mass="13315">MTNIRNIARAAFPVAALIALPLGIDSGIASAAAPAATRVTIDRAGSDLFGTVSSSRPSCEGNRKVVLFKQRGTRGGGDDVRVASDTSEVQSGVGVWSTGNTGLAGKFYAKVTKTALCNADFSPTITVPED</sequence>
<organism evidence="2 3">
    <name type="scientific">Nocardioides bizhenqiangii</name>
    <dbReference type="NCBI Taxonomy" id="3095076"/>
    <lineage>
        <taxon>Bacteria</taxon>
        <taxon>Bacillati</taxon>
        <taxon>Actinomycetota</taxon>
        <taxon>Actinomycetes</taxon>
        <taxon>Propionibacteriales</taxon>
        <taxon>Nocardioidaceae</taxon>
        <taxon>Nocardioides</taxon>
    </lineage>
</organism>
<evidence type="ECO:0000313" key="3">
    <source>
        <dbReference type="Proteomes" id="UP001327225"/>
    </source>
</evidence>
<feature type="signal peptide" evidence="1">
    <location>
        <begin position="1"/>
        <end position="31"/>
    </location>
</feature>
<evidence type="ECO:0000256" key="1">
    <source>
        <dbReference type="SAM" id="SignalP"/>
    </source>
</evidence>
<reference evidence="3" key="1">
    <citation type="submission" date="2023-12" db="EMBL/GenBank/DDBJ databases">
        <title>Novel species in genus Nocardioides.</title>
        <authorList>
            <person name="Zhou H."/>
        </authorList>
    </citation>
    <scope>NUCLEOTIDE SEQUENCE [LARGE SCALE GENOMIC DNA]</scope>
    <source>
        <strain evidence="3">HM61</strain>
    </source>
</reference>
<dbReference type="EMBL" id="CP141059">
    <property type="protein sequence ID" value="WQQ26524.1"/>
    <property type="molecule type" value="Genomic_DNA"/>
</dbReference>
<keyword evidence="1" id="KW-0732">Signal</keyword>
<dbReference type="Proteomes" id="UP001327225">
    <property type="component" value="Chromosome"/>
</dbReference>
<proteinExistence type="predicted"/>
<keyword evidence="3" id="KW-1185">Reference proteome</keyword>
<dbReference type="RefSeq" id="WP_322454343.1">
    <property type="nucleotide sequence ID" value="NZ_CP141059.1"/>
</dbReference>
<feature type="chain" id="PRO_5045859879" evidence="1">
    <location>
        <begin position="32"/>
        <end position="130"/>
    </location>
</feature>
<evidence type="ECO:0000313" key="2">
    <source>
        <dbReference type="EMBL" id="WQQ26524.1"/>
    </source>
</evidence>
<protein>
    <submittedName>
        <fullName evidence="2">Uncharacterized protein</fullName>
    </submittedName>
</protein>